<dbReference type="PROSITE" id="PS50093">
    <property type="entry name" value="PKD"/>
    <property type="match status" value="1"/>
</dbReference>
<reference evidence="2 3" key="1">
    <citation type="journal article" date="2015" name="ISME J.">
        <title>Genomic and phenotypic differentiation among Methanosarcina mazei populations from Columbia River sediment.</title>
        <authorList>
            <person name="Youngblut N.D."/>
            <person name="Wirth J.S."/>
            <person name="Henriksen J.R."/>
            <person name="Smith M."/>
            <person name="Simon H."/>
            <person name="Metcalf W.W."/>
            <person name="Whitaker R.J."/>
        </authorList>
    </citation>
    <scope>NUCLEOTIDE SEQUENCE [LARGE SCALE GENOMIC DNA]</scope>
    <source>
        <strain evidence="2 3">1.H.T.2.5</strain>
    </source>
</reference>
<dbReference type="InterPro" id="IPR013783">
    <property type="entry name" value="Ig-like_fold"/>
</dbReference>
<dbReference type="PATRIC" id="fig|2209.94.peg.399"/>
<protein>
    <recommendedName>
        <fullName evidence="1">PKD domain-containing protein</fullName>
    </recommendedName>
</protein>
<accession>A0A0F8SXM9</accession>
<dbReference type="FunFam" id="2.60.40.10:FF:000270">
    <property type="entry name" value="Cell surface protein"/>
    <property type="match status" value="1"/>
</dbReference>
<dbReference type="InterPro" id="IPR000601">
    <property type="entry name" value="PKD_dom"/>
</dbReference>
<evidence type="ECO:0000259" key="1">
    <source>
        <dbReference type="PROSITE" id="PS50093"/>
    </source>
</evidence>
<proteinExistence type="predicted"/>
<dbReference type="InterPro" id="IPR035986">
    <property type="entry name" value="PKD_dom_sf"/>
</dbReference>
<feature type="domain" description="PKD" evidence="1">
    <location>
        <begin position="24"/>
        <end position="72"/>
    </location>
</feature>
<dbReference type="CDD" id="cd00146">
    <property type="entry name" value="PKD"/>
    <property type="match status" value="1"/>
</dbReference>
<evidence type="ECO:0000313" key="2">
    <source>
        <dbReference type="EMBL" id="KKI04449.1"/>
    </source>
</evidence>
<organism evidence="2 3">
    <name type="scientific">Methanosarcina mazei</name>
    <name type="common">Methanosarcina frisia</name>
    <dbReference type="NCBI Taxonomy" id="2209"/>
    <lineage>
        <taxon>Archaea</taxon>
        <taxon>Methanobacteriati</taxon>
        <taxon>Methanobacteriota</taxon>
        <taxon>Stenosarchaea group</taxon>
        <taxon>Methanomicrobia</taxon>
        <taxon>Methanosarcinales</taxon>
        <taxon>Methanosarcinaceae</taxon>
        <taxon>Methanosarcina</taxon>
    </lineage>
</organism>
<dbReference type="Gene3D" id="2.60.40.10">
    <property type="entry name" value="Immunoglobulins"/>
    <property type="match status" value="1"/>
</dbReference>
<dbReference type="InterPro" id="IPR022409">
    <property type="entry name" value="PKD/Chitinase_dom"/>
</dbReference>
<dbReference type="SUPFAM" id="SSF49299">
    <property type="entry name" value="PKD domain"/>
    <property type="match status" value="1"/>
</dbReference>
<evidence type="ECO:0000313" key="3">
    <source>
        <dbReference type="Proteomes" id="UP000034547"/>
    </source>
</evidence>
<comment type="caution">
    <text evidence="2">The sequence shown here is derived from an EMBL/GenBank/DDBJ whole genome shotgun (WGS) entry which is preliminary data.</text>
</comment>
<dbReference type="EMBL" id="JJRB01000052">
    <property type="protein sequence ID" value="KKI04449.1"/>
    <property type="molecule type" value="Genomic_DNA"/>
</dbReference>
<dbReference type="AlphaFoldDB" id="A0A0F8SXM9"/>
<gene>
    <name evidence="2" type="ORF">DU83_01685</name>
</gene>
<name>A0A0F8SXM9_METMZ</name>
<dbReference type="Proteomes" id="UP000034547">
    <property type="component" value="Unassembled WGS sequence"/>
</dbReference>
<dbReference type="Pfam" id="PF18911">
    <property type="entry name" value="PKD_4"/>
    <property type="match status" value="1"/>
</dbReference>
<sequence>MTDGYAPLTVQFMDLSENAEECNWNFGDETASSEQNPVHTYSVAGNYTVSLTVNNEDGQSTETGSIAVNENP</sequence>
<dbReference type="SMART" id="SM00089">
    <property type="entry name" value="PKD"/>
    <property type="match status" value="1"/>
</dbReference>